<keyword evidence="3" id="KW-0633">Potassium transport</keyword>
<evidence type="ECO:0000256" key="3">
    <source>
        <dbReference type="ARBA" id="ARBA00022538"/>
    </source>
</evidence>
<sequence>MVRKSLRHRLHVQLEPAAWGYGLSPVNWVLCILILLSFIGAILETEPSISDGQEQLIRVLEVAFSSVFMLEYLLRVWVCVEDGRYRHPLAGRLRYLVTPAALIDLVAVLPLLVGVVGTESLMLRFVRLLRIARLAQFGKLSRSVHYLLAAIVSRRYELSISVVVAAMMIVLASIMLYWVEKDVQPEAFGSIPRAMWWAIITFTTVGYGDVYPVTQLGRLFAALSALASVAMVAMPTGIMAAAFSDAMQRGRHELDDPVKLPGSYLDKNSQKQRSRR</sequence>
<keyword evidence="11" id="KW-0407">Ion channel</keyword>
<evidence type="ECO:0000256" key="5">
    <source>
        <dbReference type="ARBA" id="ARBA00022826"/>
    </source>
</evidence>
<dbReference type="SUPFAM" id="SSF81324">
    <property type="entry name" value="Voltage-gated potassium channels"/>
    <property type="match status" value="1"/>
</dbReference>
<evidence type="ECO:0000256" key="2">
    <source>
        <dbReference type="ARBA" id="ARBA00022448"/>
    </source>
</evidence>
<name>A0ABV7HQ03_9GAMM</name>
<keyword evidence="16" id="KW-1185">Reference proteome</keyword>
<keyword evidence="6" id="KW-0851">Voltage-gated channel</keyword>
<evidence type="ECO:0000256" key="6">
    <source>
        <dbReference type="ARBA" id="ARBA00022882"/>
    </source>
</evidence>
<keyword evidence="10 13" id="KW-0472">Membrane</keyword>
<evidence type="ECO:0000256" key="1">
    <source>
        <dbReference type="ARBA" id="ARBA00004141"/>
    </source>
</evidence>
<evidence type="ECO:0000256" key="13">
    <source>
        <dbReference type="SAM" id="Phobius"/>
    </source>
</evidence>
<dbReference type="RefSeq" id="WP_382415354.1">
    <property type="nucleotide sequence ID" value="NZ_AP031500.1"/>
</dbReference>
<dbReference type="InterPro" id="IPR028325">
    <property type="entry name" value="VG_K_chnl"/>
</dbReference>
<keyword evidence="4 13" id="KW-0812">Transmembrane</keyword>
<feature type="transmembrane region" description="Helical" evidence="13">
    <location>
        <begin position="191"/>
        <end position="208"/>
    </location>
</feature>
<evidence type="ECO:0000256" key="12">
    <source>
        <dbReference type="SAM" id="MobiDB-lite"/>
    </source>
</evidence>
<dbReference type="Pfam" id="PF00520">
    <property type="entry name" value="Ion_trans"/>
    <property type="match status" value="1"/>
</dbReference>
<dbReference type="PANTHER" id="PTHR11537:SF254">
    <property type="entry name" value="POTASSIUM VOLTAGE-GATED CHANNEL PROTEIN SHAB"/>
    <property type="match status" value="1"/>
</dbReference>
<feature type="transmembrane region" description="Helical" evidence="13">
    <location>
        <begin position="95"/>
        <end position="117"/>
    </location>
</feature>
<evidence type="ECO:0000259" key="14">
    <source>
        <dbReference type="Pfam" id="PF00520"/>
    </source>
</evidence>
<comment type="caution">
    <text evidence="15">The sequence shown here is derived from an EMBL/GenBank/DDBJ whole genome shotgun (WGS) entry which is preliminary data.</text>
</comment>
<feature type="transmembrane region" description="Helical" evidence="13">
    <location>
        <begin position="21"/>
        <end position="43"/>
    </location>
</feature>
<dbReference type="PRINTS" id="PR00169">
    <property type="entry name" value="KCHANNEL"/>
</dbReference>
<keyword evidence="9" id="KW-0406">Ion transport</keyword>
<dbReference type="Proteomes" id="UP001595548">
    <property type="component" value="Unassembled WGS sequence"/>
</dbReference>
<organism evidence="15 16">
    <name type="scientific">Gilvimarinus japonicus</name>
    <dbReference type="NCBI Taxonomy" id="1796469"/>
    <lineage>
        <taxon>Bacteria</taxon>
        <taxon>Pseudomonadati</taxon>
        <taxon>Pseudomonadota</taxon>
        <taxon>Gammaproteobacteria</taxon>
        <taxon>Cellvibrionales</taxon>
        <taxon>Cellvibrionaceae</taxon>
        <taxon>Gilvimarinus</taxon>
    </lineage>
</organism>
<evidence type="ECO:0000256" key="8">
    <source>
        <dbReference type="ARBA" id="ARBA00022989"/>
    </source>
</evidence>
<dbReference type="PANTHER" id="PTHR11537">
    <property type="entry name" value="VOLTAGE-GATED POTASSIUM CHANNEL"/>
    <property type="match status" value="1"/>
</dbReference>
<feature type="transmembrane region" description="Helical" evidence="13">
    <location>
        <begin position="158"/>
        <end position="179"/>
    </location>
</feature>
<dbReference type="InterPro" id="IPR027359">
    <property type="entry name" value="Volt_channel_dom_sf"/>
</dbReference>
<keyword evidence="7" id="KW-0630">Potassium</keyword>
<keyword evidence="8 13" id="KW-1133">Transmembrane helix</keyword>
<evidence type="ECO:0000313" key="15">
    <source>
        <dbReference type="EMBL" id="MFC3154891.1"/>
    </source>
</evidence>
<evidence type="ECO:0000313" key="16">
    <source>
        <dbReference type="Proteomes" id="UP001595548"/>
    </source>
</evidence>
<reference evidence="16" key="1">
    <citation type="journal article" date="2019" name="Int. J. Syst. Evol. Microbiol.">
        <title>The Global Catalogue of Microorganisms (GCM) 10K type strain sequencing project: providing services to taxonomists for standard genome sequencing and annotation.</title>
        <authorList>
            <consortium name="The Broad Institute Genomics Platform"/>
            <consortium name="The Broad Institute Genome Sequencing Center for Infectious Disease"/>
            <person name="Wu L."/>
            <person name="Ma J."/>
        </authorList>
    </citation>
    <scope>NUCLEOTIDE SEQUENCE [LARGE SCALE GENOMIC DNA]</scope>
    <source>
        <strain evidence="16">KCTC 52141</strain>
    </source>
</reference>
<accession>A0ABV7HQ03</accession>
<evidence type="ECO:0000256" key="7">
    <source>
        <dbReference type="ARBA" id="ARBA00022958"/>
    </source>
</evidence>
<comment type="subcellular location">
    <subcellularLocation>
        <location evidence="1">Membrane</location>
        <topology evidence="1">Multi-pass membrane protein</topology>
    </subcellularLocation>
</comment>
<evidence type="ECO:0000256" key="10">
    <source>
        <dbReference type="ARBA" id="ARBA00023136"/>
    </source>
</evidence>
<gene>
    <name evidence="15" type="ORF">ACFOEB_06710</name>
</gene>
<feature type="region of interest" description="Disordered" evidence="12">
    <location>
        <begin position="254"/>
        <end position="276"/>
    </location>
</feature>
<evidence type="ECO:0000256" key="9">
    <source>
        <dbReference type="ARBA" id="ARBA00023065"/>
    </source>
</evidence>
<dbReference type="Gene3D" id="1.10.287.70">
    <property type="match status" value="1"/>
</dbReference>
<dbReference type="EMBL" id="JBHRTL010000006">
    <property type="protein sequence ID" value="MFC3154891.1"/>
    <property type="molecule type" value="Genomic_DNA"/>
</dbReference>
<proteinExistence type="predicted"/>
<protein>
    <submittedName>
        <fullName evidence="15">Ion transporter</fullName>
    </submittedName>
</protein>
<evidence type="ECO:0000256" key="11">
    <source>
        <dbReference type="ARBA" id="ARBA00023303"/>
    </source>
</evidence>
<dbReference type="InterPro" id="IPR005821">
    <property type="entry name" value="Ion_trans_dom"/>
</dbReference>
<evidence type="ECO:0000256" key="4">
    <source>
        <dbReference type="ARBA" id="ARBA00022692"/>
    </source>
</evidence>
<feature type="transmembrane region" description="Helical" evidence="13">
    <location>
        <begin position="220"/>
        <end position="243"/>
    </location>
</feature>
<dbReference type="Gene3D" id="1.20.120.350">
    <property type="entry name" value="Voltage-gated potassium channels. Chain C"/>
    <property type="match status" value="1"/>
</dbReference>
<feature type="domain" description="Ion transport" evidence="14">
    <location>
        <begin position="26"/>
        <end position="249"/>
    </location>
</feature>
<keyword evidence="5" id="KW-0631">Potassium channel</keyword>
<keyword evidence="2" id="KW-0813">Transport</keyword>